<dbReference type="InterPro" id="IPR000629">
    <property type="entry name" value="RNA-helicase_DEAD-box_CS"/>
</dbReference>
<proteinExistence type="inferred from homology"/>
<dbReference type="PROSITE" id="PS51192">
    <property type="entry name" value="HELICASE_ATP_BIND_1"/>
    <property type="match status" value="1"/>
</dbReference>
<dbReference type="PROSITE" id="PS51194">
    <property type="entry name" value="HELICASE_CTER"/>
    <property type="match status" value="1"/>
</dbReference>
<accession>A0A9X9WSK9</accession>
<evidence type="ECO:0000259" key="10">
    <source>
        <dbReference type="PROSITE" id="PS51194"/>
    </source>
</evidence>
<dbReference type="InterPro" id="IPR044742">
    <property type="entry name" value="DEAD/DEAH_RhlB"/>
</dbReference>
<dbReference type="SMART" id="SM00487">
    <property type="entry name" value="DEXDc"/>
    <property type="match status" value="1"/>
</dbReference>
<keyword evidence="4 7" id="KW-0067">ATP-binding</keyword>
<evidence type="ECO:0000256" key="3">
    <source>
        <dbReference type="ARBA" id="ARBA00022806"/>
    </source>
</evidence>
<dbReference type="GO" id="GO:0005524">
    <property type="term" value="F:ATP binding"/>
    <property type="evidence" value="ECO:0007669"/>
    <property type="project" value="UniProtKB-KW"/>
</dbReference>
<feature type="domain" description="Helicase ATP-binding" evidence="9">
    <location>
        <begin position="30"/>
        <end position="206"/>
    </location>
</feature>
<dbReference type="GO" id="GO:0016787">
    <property type="term" value="F:hydrolase activity"/>
    <property type="evidence" value="ECO:0007669"/>
    <property type="project" value="UniProtKB-KW"/>
</dbReference>
<dbReference type="InterPro" id="IPR001650">
    <property type="entry name" value="Helicase_C-like"/>
</dbReference>
<dbReference type="SMART" id="SM00490">
    <property type="entry name" value="HELICc"/>
    <property type="match status" value="1"/>
</dbReference>
<dbReference type="PROSITE" id="PS00039">
    <property type="entry name" value="DEAD_ATP_HELICASE"/>
    <property type="match status" value="1"/>
</dbReference>
<dbReference type="GO" id="GO:0003676">
    <property type="term" value="F:nucleic acid binding"/>
    <property type="evidence" value="ECO:0007669"/>
    <property type="project" value="InterPro"/>
</dbReference>
<feature type="region of interest" description="Disordered" evidence="8">
    <location>
        <begin position="438"/>
        <end position="464"/>
    </location>
</feature>
<gene>
    <name evidence="12" type="ORF">GXW76_03040</name>
</gene>
<name>A0A9X9WSK9_9PROT</name>
<dbReference type="AlphaFoldDB" id="A0A9X9WSK9"/>
<evidence type="ECO:0000259" key="9">
    <source>
        <dbReference type="PROSITE" id="PS51192"/>
    </source>
</evidence>
<dbReference type="GO" id="GO:0003724">
    <property type="term" value="F:RNA helicase activity"/>
    <property type="evidence" value="ECO:0007669"/>
    <property type="project" value="InterPro"/>
</dbReference>
<evidence type="ECO:0000256" key="4">
    <source>
        <dbReference type="ARBA" id="ARBA00022840"/>
    </source>
</evidence>
<feature type="domain" description="DEAD-box RNA helicase Q" evidence="11">
    <location>
        <begin position="1"/>
        <end position="27"/>
    </location>
</feature>
<sequence length="549" mass="59127">MSFADLPAPLRTALEGRGYAEPTPVQAAVLQPEAAGRDLLVSAQTGSGKTVAYGLALAADLLGDAPRLPPAGAPLALIVAPTRELALQVKAELTWLYAPAGGRIVSCVGGMDPVAERRMLAQGAHLVVGTPGRLRDHLERGNLAPGSLRAVVLDEADEMLDLGFKEELEAILEETPAERRTMMFSATVPRGIAALAKGYQRDALRIEATSQGEQHGDIEYRAALVAPHELERAVVNVLRLEDPRIAMVFCATRATVARLHGNLAERGFSTVALSGELSQSERNRALQNLRDGRARVCVATDVAARGIDLPDLGLVIHAELPRDPETLLHRSGRTGRAGRKGVSVLLVPHTRRGLGQRLLTAARVKATWGPAPSVEAIHAKDAERLVEQARTLAAEEPAEEDLAVARTLLADPALAAQGAEGLAAALVRVLRAPLPAPEELSDVSERPQRREAPTPRAEGDQEGIWFRMDVGRNGNADPRWLLPFLCRRGHVTRQEIGRIRILGRETQFEVAPYAAARFAAAARRAEGEDAHIRVEPMQPVKGPPRRPRQ</sequence>
<reference evidence="12" key="1">
    <citation type="submission" date="2020-01" db="EMBL/GenBank/DDBJ databases">
        <authorList>
            <person name="Rat A."/>
        </authorList>
    </citation>
    <scope>NUCLEOTIDE SEQUENCE</scope>
    <source>
        <strain evidence="12">LMG 31231</strain>
    </source>
</reference>
<evidence type="ECO:0000313" key="13">
    <source>
        <dbReference type="Proteomes" id="UP001138751"/>
    </source>
</evidence>
<dbReference type="Pfam" id="PF03880">
    <property type="entry name" value="DbpA"/>
    <property type="match status" value="1"/>
</dbReference>
<feature type="region of interest" description="Disordered" evidence="8">
    <location>
        <begin position="527"/>
        <end position="549"/>
    </location>
</feature>
<keyword evidence="13" id="KW-1185">Reference proteome</keyword>
<feature type="compositionally biased region" description="Basic and acidic residues" evidence="8">
    <location>
        <begin position="443"/>
        <end position="459"/>
    </location>
</feature>
<dbReference type="CDD" id="cd00268">
    <property type="entry name" value="DEADc"/>
    <property type="match status" value="1"/>
</dbReference>
<keyword evidence="2 7" id="KW-0378">Hydrolase</keyword>
<comment type="caution">
    <text evidence="12">The sequence shown here is derived from an EMBL/GenBank/DDBJ whole genome shotgun (WGS) entry which is preliminary data.</text>
</comment>
<dbReference type="InterPro" id="IPR011545">
    <property type="entry name" value="DEAD/DEAH_box_helicase_dom"/>
</dbReference>
<evidence type="ECO:0000256" key="2">
    <source>
        <dbReference type="ARBA" id="ARBA00022801"/>
    </source>
</evidence>
<feature type="short sequence motif" description="Q motif" evidence="6">
    <location>
        <begin position="1"/>
        <end position="27"/>
    </location>
</feature>
<dbReference type="PANTHER" id="PTHR47959:SF1">
    <property type="entry name" value="ATP-DEPENDENT RNA HELICASE DBPA"/>
    <property type="match status" value="1"/>
</dbReference>
<dbReference type="InterPro" id="IPR014001">
    <property type="entry name" value="Helicase_ATP-bd"/>
</dbReference>
<comment type="similarity">
    <text evidence="5 7">Belongs to the DEAD box helicase family.</text>
</comment>
<dbReference type="EMBL" id="JAAEDM010000005">
    <property type="protein sequence ID" value="MBR0670138.1"/>
    <property type="molecule type" value="Genomic_DNA"/>
</dbReference>
<evidence type="ECO:0000256" key="7">
    <source>
        <dbReference type="RuleBase" id="RU000492"/>
    </source>
</evidence>
<dbReference type="Pfam" id="PF00270">
    <property type="entry name" value="DEAD"/>
    <property type="match status" value="1"/>
</dbReference>
<dbReference type="Gene3D" id="3.40.50.300">
    <property type="entry name" value="P-loop containing nucleotide triphosphate hydrolases"/>
    <property type="match status" value="2"/>
</dbReference>
<protein>
    <submittedName>
        <fullName evidence="12">DEAD/DEAH box helicase</fullName>
    </submittedName>
</protein>
<dbReference type="CDD" id="cd18787">
    <property type="entry name" value="SF2_C_DEAD"/>
    <property type="match status" value="1"/>
</dbReference>
<feature type="domain" description="Helicase C-terminal" evidence="10">
    <location>
        <begin position="229"/>
        <end position="378"/>
    </location>
</feature>
<keyword evidence="3 7" id="KW-0347">Helicase</keyword>
<dbReference type="InterPro" id="IPR027417">
    <property type="entry name" value="P-loop_NTPase"/>
</dbReference>
<evidence type="ECO:0000256" key="1">
    <source>
        <dbReference type="ARBA" id="ARBA00022741"/>
    </source>
</evidence>
<dbReference type="InterPro" id="IPR014014">
    <property type="entry name" value="RNA_helicase_DEAD_Q_motif"/>
</dbReference>
<reference evidence="12" key="2">
    <citation type="journal article" date="2021" name="Syst. Appl. Microbiol.">
        <title>Roseomonas hellenica sp. nov., isolated from roots of wild-growing Alkanna tinctoria.</title>
        <authorList>
            <person name="Rat A."/>
            <person name="Naranjo H.D."/>
            <person name="Lebbe L."/>
            <person name="Cnockaert M."/>
            <person name="Krigas N."/>
            <person name="Grigoriadou K."/>
            <person name="Maloupa E."/>
            <person name="Willems A."/>
        </authorList>
    </citation>
    <scope>NUCLEOTIDE SEQUENCE</scope>
    <source>
        <strain evidence="12">LMG 31231</strain>
    </source>
</reference>
<dbReference type="SUPFAM" id="SSF52540">
    <property type="entry name" value="P-loop containing nucleoside triphosphate hydrolases"/>
    <property type="match status" value="1"/>
</dbReference>
<dbReference type="GO" id="GO:0005829">
    <property type="term" value="C:cytosol"/>
    <property type="evidence" value="ECO:0007669"/>
    <property type="project" value="TreeGrafter"/>
</dbReference>
<dbReference type="CDD" id="cd12252">
    <property type="entry name" value="RRM_DbpA"/>
    <property type="match status" value="1"/>
</dbReference>
<evidence type="ECO:0000256" key="6">
    <source>
        <dbReference type="PROSITE-ProRule" id="PRU00552"/>
    </source>
</evidence>
<evidence type="ECO:0000256" key="8">
    <source>
        <dbReference type="SAM" id="MobiDB-lite"/>
    </source>
</evidence>
<evidence type="ECO:0000313" key="12">
    <source>
        <dbReference type="EMBL" id="MBR0670138.1"/>
    </source>
</evidence>
<dbReference type="Pfam" id="PF00271">
    <property type="entry name" value="Helicase_C"/>
    <property type="match status" value="1"/>
</dbReference>
<organism evidence="12 13">
    <name type="scientific">Neoroseomonas soli</name>
    <dbReference type="NCBI Taxonomy" id="1081025"/>
    <lineage>
        <taxon>Bacteria</taxon>
        <taxon>Pseudomonadati</taxon>
        <taxon>Pseudomonadota</taxon>
        <taxon>Alphaproteobacteria</taxon>
        <taxon>Acetobacterales</taxon>
        <taxon>Acetobacteraceae</taxon>
        <taxon>Neoroseomonas</taxon>
    </lineage>
</organism>
<dbReference type="Gene3D" id="3.30.70.330">
    <property type="match status" value="1"/>
</dbReference>
<evidence type="ECO:0000256" key="5">
    <source>
        <dbReference type="ARBA" id="ARBA00038437"/>
    </source>
</evidence>
<evidence type="ECO:0000259" key="11">
    <source>
        <dbReference type="PROSITE" id="PS51195"/>
    </source>
</evidence>
<keyword evidence="1 7" id="KW-0547">Nucleotide-binding</keyword>
<dbReference type="InterPro" id="IPR012677">
    <property type="entry name" value="Nucleotide-bd_a/b_plait_sf"/>
</dbReference>
<dbReference type="InterPro" id="IPR050079">
    <property type="entry name" value="DEAD_box_RNA_helicase"/>
</dbReference>
<dbReference type="Proteomes" id="UP001138751">
    <property type="component" value="Unassembled WGS sequence"/>
</dbReference>
<dbReference type="PANTHER" id="PTHR47959">
    <property type="entry name" value="ATP-DEPENDENT RNA HELICASE RHLE-RELATED"/>
    <property type="match status" value="1"/>
</dbReference>
<dbReference type="InterPro" id="IPR005580">
    <property type="entry name" value="DbpA/CsdA_RNA-bd_dom"/>
</dbReference>
<dbReference type="PROSITE" id="PS51195">
    <property type="entry name" value="Q_MOTIF"/>
    <property type="match status" value="1"/>
</dbReference>